<comment type="caution">
    <text evidence="1">The sequence shown here is derived from an EMBL/GenBank/DDBJ whole genome shotgun (WGS) entry which is preliminary data.</text>
</comment>
<proteinExistence type="predicted"/>
<evidence type="ECO:0000313" key="2">
    <source>
        <dbReference type="Proteomes" id="UP001159042"/>
    </source>
</evidence>
<evidence type="ECO:0000313" key="1">
    <source>
        <dbReference type="EMBL" id="KAJ8917959.1"/>
    </source>
</evidence>
<protein>
    <submittedName>
        <fullName evidence="1">Uncharacterized protein</fullName>
    </submittedName>
</protein>
<gene>
    <name evidence="1" type="ORF">NQ315_002654</name>
</gene>
<name>A0AAV8VUV0_9CUCU</name>
<reference evidence="1 2" key="1">
    <citation type="journal article" date="2023" name="Insect Mol. Biol.">
        <title>Genome sequencing provides insights into the evolution of gene families encoding plant cell wall-degrading enzymes in longhorned beetles.</title>
        <authorList>
            <person name="Shin N.R."/>
            <person name="Okamura Y."/>
            <person name="Kirsch R."/>
            <person name="Pauchet Y."/>
        </authorList>
    </citation>
    <scope>NUCLEOTIDE SEQUENCE [LARGE SCALE GENOMIC DNA]</scope>
    <source>
        <strain evidence="1">EAD_L_NR</strain>
    </source>
</reference>
<dbReference type="Proteomes" id="UP001159042">
    <property type="component" value="Unassembled WGS sequence"/>
</dbReference>
<sequence length="178" mass="20452">MEAELSLSVGSGKLSFLTHPNLELHILTYCFTNPDVPLSVNWEGQSEINTNGAQWKQYNIRGEKEEKEFKKNRRGKRGSRMTGEAKSSQSASYELMNDLTILQVFRTSDFCELVWMASHYVLPSVRNLGKVSGWRMILFIALFIMSFLSEEVRQGLEKVNQRRNKEQEGEEAANILRT</sequence>
<dbReference type="EMBL" id="JANEYG010000029">
    <property type="protein sequence ID" value="KAJ8917959.1"/>
    <property type="molecule type" value="Genomic_DNA"/>
</dbReference>
<organism evidence="1 2">
    <name type="scientific">Exocentrus adspersus</name>
    <dbReference type="NCBI Taxonomy" id="1586481"/>
    <lineage>
        <taxon>Eukaryota</taxon>
        <taxon>Metazoa</taxon>
        <taxon>Ecdysozoa</taxon>
        <taxon>Arthropoda</taxon>
        <taxon>Hexapoda</taxon>
        <taxon>Insecta</taxon>
        <taxon>Pterygota</taxon>
        <taxon>Neoptera</taxon>
        <taxon>Endopterygota</taxon>
        <taxon>Coleoptera</taxon>
        <taxon>Polyphaga</taxon>
        <taxon>Cucujiformia</taxon>
        <taxon>Chrysomeloidea</taxon>
        <taxon>Cerambycidae</taxon>
        <taxon>Lamiinae</taxon>
        <taxon>Acanthocinini</taxon>
        <taxon>Exocentrus</taxon>
    </lineage>
</organism>
<accession>A0AAV8VUV0</accession>
<dbReference type="AlphaFoldDB" id="A0AAV8VUV0"/>
<keyword evidence="2" id="KW-1185">Reference proteome</keyword>